<dbReference type="InterPro" id="IPR035197">
    <property type="entry name" value="DUF5313"/>
</dbReference>
<evidence type="ECO:0000313" key="2">
    <source>
        <dbReference type="Proteomes" id="UP001327093"/>
    </source>
</evidence>
<name>A0ABU6AEI0_9PSEU</name>
<keyword evidence="2" id="KW-1185">Reference proteome</keyword>
<accession>A0ABU6AEI0</accession>
<organism evidence="1 2">
    <name type="scientific">Saccharopolyspora mangrovi</name>
    <dbReference type="NCBI Taxonomy" id="3082379"/>
    <lineage>
        <taxon>Bacteria</taxon>
        <taxon>Bacillati</taxon>
        <taxon>Actinomycetota</taxon>
        <taxon>Actinomycetes</taxon>
        <taxon>Pseudonocardiales</taxon>
        <taxon>Pseudonocardiaceae</taxon>
        <taxon>Saccharopolyspora</taxon>
    </lineage>
</organism>
<reference evidence="1 2" key="1">
    <citation type="submission" date="2023-10" db="EMBL/GenBank/DDBJ databases">
        <title>Saccharopolyspora sp. nov., isolated from mangrove soil.</title>
        <authorList>
            <person name="Lu Y."/>
            <person name="Liu W."/>
        </authorList>
    </citation>
    <scope>NUCLEOTIDE SEQUENCE [LARGE SCALE GENOMIC DNA]</scope>
    <source>
        <strain evidence="1 2">S2-29</strain>
    </source>
</reference>
<dbReference type="Pfam" id="PF17240">
    <property type="entry name" value="DUF5313"/>
    <property type="match status" value="1"/>
</dbReference>
<dbReference type="Proteomes" id="UP001327093">
    <property type="component" value="Unassembled WGS sequence"/>
</dbReference>
<gene>
    <name evidence="1" type="ORF">R4I43_21320</name>
</gene>
<protein>
    <submittedName>
        <fullName evidence="1">DUF5313 family protein</fullName>
    </submittedName>
</protein>
<proteinExistence type="predicted"/>
<sequence length="79" mass="9119">MIRPGPLRWVFHQYGGRLPERYRDWVLHDATCRTWVLRVLVRGLLQIAPIGVVLSLVPCGGSIRLRAEPPGDLWIHLRL</sequence>
<dbReference type="EMBL" id="JAWLNX010000015">
    <property type="protein sequence ID" value="MEB3369953.1"/>
    <property type="molecule type" value="Genomic_DNA"/>
</dbReference>
<comment type="caution">
    <text evidence="1">The sequence shown here is derived from an EMBL/GenBank/DDBJ whole genome shotgun (WGS) entry which is preliminary data.</text>
</comment>
<evidence type="ECO:0000313" key="1">
    <source>
        <dbReference type="EMBL" id="MEB3369953.1"/>
    </source>
</evidence>
<dbReference type="RefSeq" id="WP_324267434.1">
    <property type="nucleotide sequence ID" value="NZ_JAWLNX010000015.1"/>
</dbReference>